<evidence type="ECO:0000313" key="3">
    <source>
        <dbReference type="EMBL" id="MEC0243098.1"/>
    </source>
</evidence>
<keyword evidence="1" id="KW-0472">Membrane</keyword>
<dbReference type="EMBL" id="JARLKZ010000021">
    <property type="protein sequence ID" value="MEC0243098.1"/>
    <property type="molecule type" value="Genomic_DNA"/>
</dbReference>
<gene>
    <name evidence="3" type="ORF">P4H66_25125</name>
</gene>
<dbReference type="SMART" id="SM00460">
    <property type="entry name" value="TGc"/>
    <property type="match status" value="1"/>
</dbReference>
<accession>A0ABU6GV40</accession>
<dbReference type="Gene3D" id="3.10.620.30">
    <property type="match status" value="1"/>
</dbReference>
<feature type="transmembrane region" description="Helical" evidence="1">
    <location>
        <begin position="613"/>
        <end position="633"/>
    </location>
</feature>
<dbReference type="RefSeq" id="WP_326090835.1">
    <property type="nucleotide sequence ID" value="NZ_JARLKZ010000021.1"/>
</dbReference>
<feature type="transmembrane region" description="Helical" evidence="1">
    <location>
        <begin position="107"/>
        <end position="125"/>
    </location>
</feature>
<feature type="transmembrane region" description="Helical" evidence="1">
    <location>
        <begin position="42"/>
        <end position="59"/>
    </location>
</feature>
<feature type="transmembrane region" description="Helical" evidence="1">
    <location>
        <begin position="66"/>
        <end position="87"/>
    </location>
</feature>
<evidence type="ECO:0000313" key="4">
    <source>
        <dbReference type="Proteomes" id="UP001344632"/>
    </source>
</evidence>
<keyword evidence="4" id="KW-1185">Reference proteome</keyword>
<organism evidence="3 4">
    <name type="scientific">Paenibacillus dokdonensis</name>
    <dbReference type="NCBI Taxonomy" id="2567944"/>
    <lineage>
        <taxon>Bacteria</taxon>
        <taxon>Bacillati</taxon>
        <taxon>Bacillota</taxon>
        <taxon>Bacilli</taxon>
        <taxon>Bacillales</taxon>
        <taxon>Paenibacillaceae</taxon>
        <taxon>Paenibacillus</taxon>
    </lineage>
</organism>
<dbReference type="PANTHER" id="PTHR42736">
    <property type="entry name" value="PROTEIN-GLUTAMINE GAMMA-GLUTAMYLTRANSFERASE"/>
    <property type="match status" value="1"/>
</dbReference>
<dbReference type="Pfam" id="PF11992">
    <property type="entry name" value="TgpA_N"/>
    <property type="match status" value="1"/>
</dbReference>
<feature type="transmembrane region" description="Helical" evidence="1">
    <location>
        <begin position="12"/>
        <end position="30"/>
    </location>
</feature>
<dbReference type="InterPro" id="IPR025403">
    <property type="entry name" value="TgpA-like_C"/>
</dbReference>
<evidence type="ECO:0000259" key="2">
    <source>
        <dbReference type="SMART" id="SM00460"/>
    </source>
</evidence>
<dbReference type="InterPro" id="IPR021878">
    <property type="entry name" value="TgpA_N"/>
</dbReference>
<dbReference type="Pfam" id="PF13559">
    <property type="entry name" value="DUF4129"/>
    <property type="match status" value="1"/>
</dbReference>
<comment type="caution">
    <text evidence="3">The sequence shown here is derived from an EMBL/GenBank/DDBJ whole genome shotgun (WGS) entry which is preliminary data.</text>
</comment>
<proteinExistence type="predicted"/>
<keyword evidence="1" id="KW-0812">Transmembrane</keyword>
<feature type="transmembrane region" description="Helical" evidence="1">
    <location>
        <begin position="157"/>
        <end position="173"/>
    </location>
</feature>
<dbReference type="InterPro" id="IPR052901">
    <property type="entry name" value="Bact_TGase-like"/>
</dbReference>
<feature type="transmembrane region" description="Helical" evidence="1">
    <location>
        <begin position="194"/>
        <end position="212"/>
    </location>
</feature>
<feature type="domain" description="Transglutaminase-like" evidence="2">
    <location>
        <begin position="480"/>
        <end position="564"/>
    </location>
</feature>
<protein>
    <submittedName>
        <fullName evidence="3">TransglutaminaseTgpA domain-containing protein</fullName>
    </submittedName>
</protein>
<dbReference type="InterPro" id="IPR002931">
    <property type="entry name" value="Transglutaminase-like"/>
</dbReference>
<dbReference type="PANTHER" id="PTHR42736:SF1">
    <property type="entry name" value="PROTEIN-GLUTAMINE GAMMA-GLUTAMYLTRANSFERASE"/>
    <property type="match status" value="1"/>
</dbReference>
<feature type="transmembrane region" description="Helical" evidence="1">
    <location>
        <begin position="132"/>
        <end position="151"/>
    </location>
</feature>
<dbReference type="Proteomes" id="UP001344632">
    <property type="component" value="Unassembled WGS sequence"/>
</dbReference>
<keyword evidence="1" id="KW-1133">Transmembrane helix</keyword>
<evidence type="ECO:0000256" key="1">
    <source>
        <dbReference type="SAM" id="Phobius"/>
    </source>
</evidence>
<dbReference type="InterPro" id="IPR038765">
    <property type="entry name" value="Papain-like_cys_pep_sf"/>
</dbReference>
<dbReference type="SUPFAM" id="SSF54001">
    <property type="entry name" value="Cysteine proteinases"/>
    <property type="match status" value="1"/>
</dbReference>
<reference evidence="3 4" key="1">
    <citation type="submission" date="2023-03" db="EMBL/GenBank/DDBJ databases">
        <title>Bacillus Genome Sequencing.</title>
        <authorList>
            <person name="Dunlap C."/>
        </authorList>
    </citation>
    <scope>NUCLEOTIDE SEQUENCE [LARGE SCALE GENOMIC DNA]</scope>
    <source>
        <strain evidence="3 4">BD-525</strain>
    </source>
</reference>
<name>A0ABU6GV40_9BACL</name>
<sequence length="742" mass="84215">MKAWGAYIRNSLFYSLSLLWIWIMGLQWTSFMDFTWYTETKSIVLISMTAIIVIEMLLPAKRMYRVILEGAVIFYIIHKELVKYWVYMPSGTMANRIEQYVDHLSPYIWIAAGAWVLLTLSAILVNTKRRILVFSSLNVIAFSILDSFTVSDLWQEVAWTVFAAMGWLISEHFRRFQARFPAGWKHLRKYPLKIFIHAAVLFSVIFIAGVSMPNIPPTLTDPYTAWVGTPGGSSNTADVSGELTSEKVKSTSGYSRNDNNLGGGFNFDYTPVMSVKSEKRSYWRGETRQVYSGSGWSDERTGSDYDDVNIGTTLRSSEPSASGETETLEQTVTMLNDNVYPVLFGAFNVSQVKQMDDVNAGKMLWEGKQSTLHWNTDSKQPEYPKTYTVISEVPVIPEDEIRSKTFKNLYNGDKLDDKYLQIPKSFPERTRKLAEQVTSSADTPYEKIGLLQNYLINNFKYTNQPDLSKKTSDDFVDSFLFDIKEGYCDYFSTSMVMMARSLNIPARWVKGYAPGQQQMNSDDVLQRQGRVVDTGVYTVTNADAHSWAEVYFGSYGWVPVEATPGFNMPLLTHKEDSKPVTAPQVEEETEQDVLKETTAAGDGANGSGLSSAAIAWITVFIIVLLAIYTLWLLRIRVRFFLIGIRKGRKLTADQKVIVMTEQWLNKLKRKGIRRSSNETLRESVNRWAKEIPTLSPALGPLLMLFEKARYSPSSVSEAEWRSVYDHSRNLKTALKKAEDPAA</sequence>
<dbReference type="Pfam" id="PF01841">
    <property type="entry name" value="Transglut_core"/>
    <property type="match status" value="1"/>
</dbReference>